<dbReference type="PROSITE" id="PS51194">
    <property type="entry name" value="HELICASE_CTER"/>
    <property type="match status" value="1"/>
</dbReference>
<name>A0ABP9X869_9CHLR</name>
<accession>A0ABP9X869</accession>
<dbReference type="SMART" id="SM00487">
    <property type="entry name" value="DEXDc"/>
    <property type="match status" value="1"/>
</dbReference>
<evidence type="ECO:0000256" key="4">
    <source>
        <dbReference type="ARBA" id="ARBA00022840"/>
    </source>
</evidence>
<dbReference type="InterPro" id="IPR001650">
    <property type="entry name" value="Helicase_C-like"/>
</dbReference>
<dbReference type="Proteomes" id="UP001428290">
    <property type="component" value="Unassembled WGS sequence"/>
</dbReference>
<evidence type="ECO:0000259" key="5">
    <source>
        <dbReference type="PROSITE" id="PS51192"/>
    </source>
</evidence>
<dbReference type="Pfam" id="PF00176">
    <property type="entry name" value="SNF2-rel_dom"/>
    <property type="match status" value="1"/>
</dbReference>
<evidence type="ECO:0000313" key="8">
    <source>
        <dbReference type="Proteomes" id="UP001428290"/>
    </source>
</evidence>
<dbReference type="InterPro" id="IPR049730">
    <property type="entry name" value="SNF2/RAD54-like_C"/>
</dbReference>
<dbReference type="RefSeq" id="WP_345724621.1">
    <property type="nucleotide sequence ID" value="NZ_BAABRU010000030.1"/>
</dbReference>
<evidence type="ECO:0000259" key="6">
    <source>
        <dbReference type="PROSITE" id="PS51194"/>
    </source>
</evidence>
<reference evidence="7 8" key="1">
    <citation type="submission" date="2024-02" db="EMBL/GenBank/DDBJ databases">
        <title>Herpetosiphon gulosus NBRC 112829.</title>
        <authorList>
            <person name="Ichikawa N."/>
            <person name="Katano-Makiyama Y."/>
            <person name="Hidaka K."/>
        </authorList>
    </citation>
    <scope>NUCLEOTIDE SEQUENCE [LARGE SCALE GENOMIC DNA]</scope>
    <source>
        <strain evidence="7 8">NBRC 112829</strain>
    </source>
</reference>
<dbReference type="SUPFAM" id="SSF52540">
    <property type="entry name" value="P-loop containing nucleoside triphosphate hydrolases"/>
    <property type="match status" value="1"/>
</dbReference>
<organism evidence="7 8">
    <name type="scientific">Herpetosiphon gulosus</name>
    <dbReference type="NCBI Taxonomy" id="1973496"/>
    <lineage>
        <taxon>Bacteria</taxon>
        <taxon>Bacillati</taxon>
        <taxon>Chloroflexota</taxon>
        <taxon>Chloroflexia</taxon>
        <taxon>Herpetosiphonales</taxon>
        <taxon>Herpetosiphonaceae</taxon>
        <taxon>Herpetosiphon</taxon>
    </lineage>
</organism>
<keyword evidence="1" id="KW-0547">Nucleotide-binding</keyword>
<dbReference type="InterPro" id="IPR038718">
    <property type="entry name" value="SNF2-like_sf"/>
</dbReference>
<evidence type="ECO:0000256" key="3">
    <source>
        <dbReference type="ARBA" id="ARBA00022806"/>
    </source>
</evidence>
<keyword evidence="8" id="KW-1185">Reference proteome</keyword>
<dbReference type="InterPro" id="IPR057342">
    <property type="entry name" value="DEXDc_RapA"/>
</dbReference>
<dbReference type="InterPro" id="IPR000330">
    <property type="entry name" value="SNF2_N"/>
</dbReference>
<proteinExistence type="predicted"/>
<gene>
    <name evidence="7" type="primary">rapA_4</name>
    <name evidence="7" type="ORF">Hgul01_04860</name>
</gene>
<comment type="caution">
    <text evidence="7">The sequence shown here is derived from an EMBL/GenBank/DDBJ whole genome shotgun (WGS) entry which is preliminary data.</text>
</comment>
<dbReference type="Pfam" id="PF00271">
    <property type="entry name" value="Helicase_C"/>
    <property type="match status" value="1"/>
</dbReference>
<dbReference type="CDD" id="cd18793">
    <property type="entry name" value="SF2_C_SNF"/>
    <property type="match status" value="1"/>
</dbReference>
<keyword evidence="2" id="KW-0378">Hydrolase</keyword>
<dbReference type="PROSITE" id="PS51192">
    <property type="entry name" value="HELICASE_ATP_BIND_1"/>
    <property type="match status" value="1"/>
</dbReference>
<evidence type="ECO:0000256" key="1">
    <source>
        <dbReference type="ARBA" id="ARBA00022741"/>
    </source>
</evidence>
<dbReference type="InterPro" id="IPR014001">
    <property type="entry name" value="Helicase_ATP-bd"/>
</dbReference>
<evidence type="ECO:0000313" key="7">
    <source>
        <dbReference type="EMBL" id="GAA5531036.1"/>
    </source>
</evidence>
<dbReference type="InterPro" id="IPR027417">
    <property type="entry name" value="P-loop_NTPase"/>
</dbReference>
<keyword evidence="4" id="KW-0067">ATP-binding</keyword>
<protein>
    <submittedName>
        <fullName evidence="7">RNA polymerase-associated protein RapA</fullName>
    </submittedName>
</protein>
<dbReference type="NCBIfam" id="NF038317">
    <property type="entry name" value="DISARM_DrmD"/>
    <property type="match status" value="1"/>
</dbReference>
<dbReference type="Gene3D" id="3.40.50.10810">
    <property type="entry name" value="Tandem AAA-ATPase domain"/>
    <property type="match status" value="1"/>
</dbReference>
<dbReference type="Gene3D" id="3.40.50.300">
    <property type="entry name" value="P-loop containing nucleotide triphosphate hydrolases"/>
    <property type="match status" value="1"/>
</dbReference>
<dbReference type="CDD" id="cd18011">
    <property type="entry name" value="DEXDc_RapA"/>
    <property type="match status" value="1"/>
</dbReference>
<sequence length="1038" mass="118518">MAATVPEQGQVVQVRHRRYVVTTIQQRLLPQPLLATPIPPQHVVTLQALEEDALGEELQVVWELEVGAQVVNQRALPAPDGFDAPQRFDAFLDAVRWGTVASANTRALQAPFRSGIAIEDYQLDPVVRAIQMPRANLLIADDVGLGKTVETGLVMQELMVRQRVRTVLIVCPSALQIQWRDQMREKFGLSFRIVDSALMRTLRRERGLHVNPWSHYPLLITSIDFLKRDRPMRLMRETLPADDTPRYPRRFDLLVIDEVHNVAPSGRGQYAVDSLRTLAIRQIAPHFEHRLFLSATPHNGYAESFSALLELLDNQRFARGVMPDRQQLQTIMVRRLKSDITAWDGSPRFPQRVVVPLEVHYREREREAHRILAAYSRERLHQARDASERVATEFVLKLLKKRLFSSPEAFALTLEQHERTLHQPKKPLAQRAPSLSVLRQHLADIDDEELEDETPDRDDGLTVAATFFAPLTATEREYLQQLRQWAEQARVMSDSRLEMLIAWLRQHIQLDGVWTNQRVVIFTEYRATQRWLMQMLAAHGFGQPDRIALLYGGMAADQRERIKAAFQADPALASVRILLATDAASEGIDLQKYCSHLIHMEIPWNPSRLEQRNGRIDRHGQHAKSVQIYHFVSHGWQHHDATTPGSLEADLEFLFRAAQKVNTIREDLGKVGPVIAAQVEEAMLGQRRSLDTTVAETQSAPVRALLKFERSLREHIQQLHEQLHETQRSLHLTPDRIKNAVAVALALANLPGLEPVANDEGVFWMPALTGSWAEATMGLAHPHTHAIRPITFDHERARDRDDVVLVHLNHRLVQMALRLLRAEVWATNQQQRLFRVTARTAPNAALDTPAVVACARLVMLGGDQQRLHEELVFAGGWIRDGRWTRMSVADVERVIGSMQDQAVAPAVAERLRNIWSQYEAPLLTALDARVSDRMNSLQRQLRERADSEAQAMQRILSELEQAIRHKLHAFTTDLQLSLFSNPEKEQVARNQEALRLRLQHIPAERDQEMQAIADRFANPQPRFFPVATLFVVPERLNR</sequence>
<feature type="domain" description="Helicase ATP-binding" evidence="5">
    <location>
        <begin position="128"/>
        <end position="315"/>
    </location>
</feature>
<evidence type="ECO:0000256" key="2">
    <source>
        <dbReference type="ARBA" id="ARBA00022801"/>
    </source>
</evidence>
<dbReference type="PANTHER" id="PTHR10799">
    <property type="entry name" value="SNF2/RAD54 HELICASE FAMILY"/>
    <property type="match status" value="1"/>
</dbReference>
<dbReference type="EMBL" id="BAABRU010000030">
    <property type="protein sequence ID" value="GAA5531036.1"/>
    <property type="molecule type" value="Genomic_DNA"/>
</dbReference>
<dbReference type="SMART" id="SM00490">
    <property type="entry name" value="HELICc"/>
    <property type="match status" value="1"/>
</dbReference>
<feature type="domain" description="Helicase C-terminal" evidence="6">
    <location>
        <begin position="509"/>
        <end position="669"/>
    </location>
</feature>
<keyword evidence="3" id="KW-0347">Helicase</keyword>